<evidence type="ECO:0000256" key="1">
    <source>
        <dbReference type="ARBA" id="ARBA00022723"/>
    </source>
</evidence>
<keyword evidence="6" id="KW-1185">Reference proteome</keyword>
<dbReference type="InterPro" id="IPR050295">
    <property type="entry name" value="Plant_2OG-oxidoreductases"/>
</dbReference>
<dbReference type="GO" id="GO:0046872">
    <property type="term" value="F:metal ion binding"/>
    <property type="evidence" value="ECO:0007669"/>
    <property type="project" value="UniProtKB-KW"/>
</dbReference>
<dbReference type="EMBL" id="JAUIZM010000017">
    <property type="protein sequence ID" value="KAK1352454.1"/>
    <property type="molecule type" value="Genomic_DNA"/>
</dbReference>
<comment type="caution">
    <text evidence="5">The sequence shown here is derived from an EMBL/GenBank/DDBJ whole genome shotgun (WGS) entry which is preliminary data.</text>
</comment>
<dbReference type="PANTHER" id="PTHR47991">
    <property type="entry name" value="OXOGLUTARATE/IRON-DEPENDENT DIOXYGENASE"/>
    <property type="match status" value="1"/>
</dbReference>
<comment type="similarity">
    <text evidence="3">Belongs to the iron/ascorbate-dependent oxidoreductase family.</text>
</comment>
<dbReference type="Pfam" id="PF03171">
    <property type="entry name" value="2OG-FeII_Oxy"/>
    <property type="match status" value="1"/>
</dbReference>
<accession>A0AAD8GQN0</accession>
<protein>
    <submittedName>
        <fullName evidence="5">2-oxoglutarate-dependent dioxygenase ANS</fullName>
    </submittedName>
</protein>
<dbReference type="AlphaFoldDB" id="A0AAD8GQN0"/>
<evidence type="ECO:0000259" key="4">
    <source>
        <dbReference type="PROSITE" id="PS51471"/>
    </source>
</evidence>
<keyword evidence="3" id="KW-0560">Oxidoreductase</keyword>
<dbReference type="PROSITE" id="PS51471">
    <property type="entry name" value="FE2OG_OXY"/>
    <property type="match status" value="1"/>
</dbReference>
<reference evidence="5" key="1">
    <citation type="submission" date="2023-02" db="EMBL/GenBank/DDBJ databases">
        <title>Genome of toxic invasive species Heracleum sosnowskyi carries increased number of genes despite the absence of recent whole-genome duplications.</title>
        <authorList>
            <person name="Schelkunov M."/>
            <person name="Shtratnikova V."/>
            <person name="Makarenko M."/>
            <person name="Klepikova A."/>
            <person name="Omelchenko D."/>
            <person name="Novikova G."/>
            <person name="Obukhova E."/>
            <person name="Bogdanov V."/>
            <person name="Penin A."/>
            <person name="Logacheva M."/>
        </authorList>
    </citation>
    <scope>NUCLEOTIDE SEQUENCE</scope>
    <source>
        <strain evidence="5">Hsosn_3</strain>
        <tissue evidence="5">Leaf</tissue>
    </source>
</reference>
<evidence type="ECO:0000256" key="2">
    <source>
        <dbReference type="ARBA" id="ARBA00023004"/>
    </source>
</evidence>
<dbReference type="InterPro" id="IPR044861">
    <property type="entry name" value="IPNS-like_FE2OG_OXY"/>
</dbReference>
<dbReference type="Gene3D" id="2.60.120.330">
    <property type="entry name" value="B-lactam Antibiotic, Isopenicillin N Synthase, Chain"/>
    <property type="match status" value="1"/>
</dbReference>
<proteinExistence type="inferred from homology"/>
<evidence type="ECO:0000256" key="3">
    <source>
        <dbReference type="RuleBase" id="RU003682"/>
    </source>
</evidence>
<reference evidence="5" key="2">
    <citation type="submission" date="2023-05" db="EMBL/GenBank/DDBJ databases">
        <authorList>
            <person name="Schelkunov M.I."/>
        </authorList>
    </citation>
    <scope>NUCLEOTIDE SEQUENCE</scope>
    <source>
        <strain evidence="5">Hsosn_3</strain>
        <tissue evidence="5">Leaf</tissue>
    </source>
</reference>
<evidence type="ECO:0000313" key="6">
    <source>
        <dbReference type="Proteomes" id="UP001237642"/>
    </source>
</evidence>
<dbReference type="SUPFAM" id="SSF51197">
    <property type="entry name" value="Clavaminate synthase-like"/>
    <property type="match status" value="1"/>
</dbReference>
<evidence type="ECO:0000313" key="5">
    <source>
        <dbReference type="EMBL" id="KAK1352454.1"/>
    </source>
</evidence>
<feature type="domain" description="Fe2OG dioxygenase" evidence="4">
    <location>
        <begin position="192"/>
        <end position="292"/>
    </location>
</feature>
<keyword evidence="1 3" id="KW-0479">Metal-binding</keyword>
<dbReference type="GO" id="GO:0051213">
    <property type="term" value="F:dioxygenase activity"/>
    <property type="evidence" value="ECO:0007669"/>
    <property type="project" value="UniProtKB-KW"/>
</dbReference>
<dbReference type="Proteomes" id="UP001237642">
    <property type="component" value="Unassembled WGS sequence"/>
</dbReference>
<name>A0AAD8GQN0_9APIA</name>
<organism evidence="5 6">
    <name type="scientific">Heracleum sosnowskyi</name>
    <dbReference type="NCBI Taxonomy" id="360622"/>
    <lineage>
        <taxon>Eukaryota</taxon>
        <taxon>Viridiplantae</taxon>
        <taxon>Streptophyta</taxon>
        <taxon>Embryophyta</taxon>
        <taxon>Tracheophyta</taxon>
        <taxon>Spermatophyta</taxon>
        <taxon>Magnoliopsida</taxon>
        <taxon>eudicotyledons</taxon>
        <taxon>Gunneridae</taxon>
        <taxon>Pentapetalae</taxon>
        <taxon>asterids</taxon>
        <taxon>campanulids</taxon>
        <taxon>Apiales</taxon>
        <taxon>Apiaceae</taxon>
        <taxon>Apioideae</taxon>
        <taxon>apioid superclade</taxon>
        <taxon>Tordylieae</taxon>
        <taxon>Tordyliinae</taxon>
        <taxon>Heracleum</taxon>
    </lineage>
</organism>
<keyword evidence="2 3" id="KW-0408">Iron</keyword>
<sequence length="341" mass="38891">MENHGDFFHEAKYTDQNGLLQTTKIPVVQELARKGITYLPERFISLPTDQQKFSATTHVNLPTIDLLKLRIESDSSPNEELAKLVGFFGLSFEEKKSSVGSYMSVDNMGYGRNFVRSEYQPLDWIDRMTMVAFPADDGNLHVWPKKPHKFREVMVKYAEETRNIFNDLLQAMAEALSADKNAFLKMFEPKRSELKIRTNYYPPCPRPDLAVGLTPHSDASGLSLLIQFGAENGLQVLKDEKWMSPLWPADMLLVNLGDLMEIMSNGRLTSSWHRAITSTNCERFSVAVFYNPPPDAEIEPMQDENSSNGVYRKVNVRDYVEHYYKVSPTVGKEAIMYAKVV</sequence>
<dbReference type="InterPro" id="IPR005123">
    <property type="entry name" value="Oxoglu/Fe-dep_dioxygenase_dom"/>
</dbReference>
<gene>
    <name evidence="5" type="ORF">POM88_053393</name>
</gene>
<keyword evidence="5" id="KW-0223">Dioxygenase</keyword>
<dbReference type="InterPro" id="IPR027443">
    <property type="entry name" value="IPNS-like_sf"/>
</dbReference>